<keyword evidence="2" id="KW-1185">Reference proteome</keyword>
<sequence length="67" mass="7223">MISYLNNTKETARKIDLEELKEISIVGGDDNGGNVSPYSIKTSLITLTVITISITSTFSVGEACSWP</sequence>
<reference evidence="1 2" key="1">
    <citation type="journal article" date="2021" name="ISME Commun">
        <title>Automated analysis of genomic sequences facilitates high-throughput and comprehensive description of bacteria.</title>
        <authorList>
            <person name="Hitch T.C.A."/>
        </authorList>
    </citation>
    <scope>NUCLEOTIDE SEQUENCE [LARGE SCALE GENOMIC DNA]</scope>
    <source>
        <strain evidence="1 2">H4_15</strain>
    </source>
</reference>
<dbReference type="RefSeq" id="WP_147579968.1">
    <property type="nucleotide sequence ID" value="NZ_JAOQJR010000004.1"/>
</dbReference>
<gene>
    <name evidence="1" type="ORF">OCV55_04850</name>
</gene>
<name>A0ABT2STR6_9FIRM</name>
<accession>A0ABT2STR6</accession>
<dbReference type="Proteomes" id="UP001208364">
    <property type="component" value="Unassembled WGS sequence"/>
</dbReference>
<dbReference type="EMBL" id="JAOQJR010000004">
    <property type="protein sequence ID" value="MCU6738006.1"/>
    <property type="molecule type" value="Genomic_DNA"/>
</dbReference>
<protein>
    <submittedName>
        <fullName evidence="1">Uncharacterized protein</fullName>
    </submittedName>
</protein>
<evidence type="ECO:0000313" key="2">
    <source>
        <dbReference type="Proteomes" id="UP001208364"/>
    </source>
</evidence>
<evidence type="ECO:0000313" key="1">
    <source>
        <dbReference type="EMBL" id="MCU6738006.1"/>
    </source>
</evidence>
<comment type="caution">
    <text evidence="1">The sequence shown here is derived from an EMBL/GenBank/DDBJ whole genome shotgun (WGS) entry which is preliminary data.</text>
</comment>
<proteinExistence type="predicted"/>
<organism evidence="1 2">
    <name type="scientific">[Clostridium] ammoniilyticum</name>
    <dbReference type="NCBI Taxonomy" id="2981784"/>
    <lineage>
        <taxon>Bacteria</taxon>
        <taxon>Bacillati</taxon>
        <taxon>Bacillota</taxon>
        <taxon>Erysipelotrichia</taxon>
        <taxon>Erysipelotrichales</taxon>
        <taxon>Coprobacillaceae</taxon>
        <taxon>Faecalibacillus</taxon>
    </lineage>
</organism>